<dbReference type="EMBL" id="CP041334">
    <property type="protein sequence ID" value="QKY73426.1"/>
    <property type="molecule type" value="Genomic_DNA"/>
</dbReference>
<dbReference type="GO" id="GO:0005524">
    <property type="term" value="F:ATP binding"/>
    <property type="evidence" value="ECO:0007669"/>
    <property type="project" value="UniProtKB-KW"/>
</dbReference>
<keyword evidence="1" id="KW-0547">Nucleotide-binding</keyword>
<name>A0A859IHH2_GLAPU</name>
<dbReference type="Proteomes" id="UP000509790">
    <property type="component" value="Chromosome"/>
</dbReference>
<evidence type="ECO:0000256" key="2">
    <source>
        <dbReference type="ARBA" id="ARBA00022840"/>
    </source>
</evidence>
<organism evidence="4 5">
    <name type="scientific">Glaesserella parasuis</name>
    <name type="common">Haemophilus parasuis</name>
    <dbReference type="NCBI Taxonomy" id="738"/>
    <lineage>
        <taxon>Bacteria</taxon>
        <taxon>Pseudomonadati</taxon>
        <taxon>Pseudomonadota</taxon>
        <taxon>Gammaproteobacteria</taxon>
        <taxon>Pasteurellales</taxon>
        <taxon>Pasteurellaceae</taxon>
        <taxon>Glaesserella</taxon>
    </lineage>
</organism>
<dbReference type="Gene3D" id="3.40.50.300">
    <property type="entry name" value="P-loop containing nucleotide triphosphate hydrolases"/>
    <property type="match status" value="1"/>
</dbReference>
<dbReference type="InterPro" id="IPR027417">
    <property type="entry name" value="P-loop_NTPase"/>
</dbReference>
<dbReference type="RefSeq" id="WP_149351063.1">
    <property type="nucleotide sequence ID" value="NZ_CP029150.1"/>
</dbReference>
<proteinExistence type="predicted"/>
<dbReference type="InterPro" id="IPR010488">
    <property type="entry name" value="Zeta_toxin_domain"/>
</dbReference>
<protein>
    <submittedName>
        <fullName evidence="4">AAA family ATPase</fullName>
    </submittedName>
</protein>
<reference evidence="4 5" key="1">
    <citation type="submission" date="2019-06" db="EMBL/GenBank/DDBJ databases">
        <title>Complete genome sequence of Haemophilus parasuis HPS412.</title>
        <authorList>
            <person name="Yang S."/>
            <person name="Huang C."/>
        </authorList>
    </citation>
    <scope>NUCLEOTIDE SEQUENCE [LARGE SCALE GENOMIC DNA]</scope>
    <source>
        <strain evidence="4 5">HPS412</strain>
    </source>
</reference>
<dbReference type="SUPFAM" id="SSF52540">
    <property type="entry name" value="P-loop containing nucleoside triphosphate hydrolases"/>
    <property type="match status" value="1"/>
</dbReference>
<evidence type="ECO:0000259" key="3">
    <source>
        <dbReference type="Pfam" id="PF06414"/>
    </source>
</evidence>
<sequence length="220" mass="25563">MAKDIKPTDLQIQLAFEEMIADYHLYSEEKPCAIIVAGVSGSGKSTCIANLLEKISLNYFPIQADDYRKFHPKLKEYREKFGSDQAHKKTGNFANRFAIELLNKAFDKQLNILYETTFGNIETAINLLDAFKEKQYQIYVIALPINIELSILRNQQRYESKISAGNTLPRIVEREVIERMAVNYQQCLEQLRQDKYIHLYQIKDHQEVNQIVRSILQNNG</sequence>
<accession>A0A859IHH2</accession>
<evidence type="ECO:0000256" key="1">
    <source>
        <dbReference type="ARBA" id="ARBA00022741"/>
    </source>
</evidence>
<evidence type="ECO:0000313" key="4">
    <source>
        <dbReference type="EMBL" id="QKY73426.1"/>
    </source>
</evidence>
<gene>
    <name evidence="4" type="ORF">FLK62_09405</name>
</gene>
<feature type="domain" description="Zeta toxin" evidence="3">
    <location>
        <begin position="26"/>
        <end position="211"/>
    </location>
</feature>
<dbReference type="AlphaFoldDB" id="A0A859IHH2"/>
<evidence type="ECO:0000313" key="5">
    <source>
        <dbReference type="Proteomes" id="UP000509790"/>
    </source>
</evidence>
<dbReference type="Pfam" id="PF06414">
    <property type="entry name" value="Zeta_toxin"/>
    <property type="match status" value="1"/>
</dbReference>
<dbReference type="GO" id="GO:0016301">
    <property type="term" value="F:kinase activity"/>
    <property type="evidence" value="ECO:0007669"/>
    <property type="project" value="InterPro"/>
</dbReference>
<keyword evidence="2" id="KW-0067">ATP-binding</keyword>